<dbReference type="RefSeq" id="WP_310299475.1">
    <property type="nucleotide sequence ID" value="NZ_JAVDYG010000001.1"/>
</dbReference>
<feature type="signal peptide" evidence="3">
    <location>
        <begin position="1"/>
        <end position="35"/>
    </location>
</feature>
<dbReference type="InterPro" id="IPR050261">
    <property type="entry name" value="FrsA_esterase"/>
</dbReference>
<accession>A0ABU2BS73</accession>
<reference evidence="4 5" key="1">
    <citation type="submission" date="2023-07" db="EMBL/GenBank/DDBJ databases">
        <title>Sequencing the genomes of 1000 actinobacteria strains.</title>
        <authorList>
            <person name="Klenk H.-P."/>
        </authorList>
    </citation>
    <scope>NUCLEOTIDE SEQUENCE [LARGE SCALE GENOMIC DNA]</scope>
    <source>
        <strain evidence="4 5">DSM 19426</strain>
    </source>
</reference>
<comment type="similarity">
    <text evidence="1">Belongs to the AB hydrolase superfamily.</text>
</comment>
<dbReference type="SUPFAM" id="SSF53474">
    <property type="entry name" value="alpha/beta-Hydrolases"/>
    <property type="match status" value="1"/>
</dbReference>
<gene>
    <name evidence="4" type="ORF">J2S63_001026</name>
</gene>
<name>A0ABU2BS73_9ACTN</name>
<evidence type="ECO:0000256" key="1">
    <source>
        <dbReference type="ARBA" id="ARBA00008645"/>
    </source>
</evidence>
<evidence type="ECO:0000313" key="5">
    <source>
        <dbReference type="Proteomes" id="UP001183648"/>
    </source>
</evidence>
<keyword evidence="3" id="KW-0732">Signal</keyword>
<dbReference type="PROSITE" id="PS51318">
    <property type="entry name" value="TAT"/>
    <property type="match status" value="1"/>
</dbReference>
<comment type="caution">
    <text evidence="4">The sequence shown here is derived from an EMBL/GenBank/DDBJ whole genome shotgun (WGS) entry which is preliminary data.</text>
</comment>
<sequence>MARWSRMRRRTATLLAGALTALTTAAAALPSPALASGPEPGSPDYQARDAQNIADAYGRQTGPNGQLRNPAYLPALATQVPQESLSLLLEQAAQPGRPAITPGVVFPGWNVGNPLRAGWNGTRGRSRRVSFTNRYGALLHGTVYKPLPGAVDPYTGRALTGPFPGVVITTGSVQGSEGMYRWLAQDLAERGYVVLTYDVQGQGAGETFPHEDGGPTDAVPFCNPFADPQSGEMSGCPGVPAQQLANFTIGTRNALSFFTSTPSRHYANPNKADAQVDDFNPYWRSFDRSADRRPFTPGRTSRIAIIGHSLGAAAVSIVQEDDKRVAAVVGLDKLSGSQGAGALATGAEPVVPGLAVQSEYGFTVAPWFLAGGSSLNPEPSPDGPDPRRERRTGFEPWRRAGVDTMLVVPRASTHLDYTDIPLALPASRYGQDLTSRYVQGWLDHYLKHRDTRSTLLATRLRYLEPVGGGRWAPVSLRTHELMSYQFCSAYSFRQAGRRYADGDVTGAGCR</sequence>
<feature type="region of interest" description="Disordered" evidence="2">
    <location>
        <begin position="373"/>
        <end position="394"/>
    </location>
</feature>
<dbReference type="Gene3D" id="3.40.50.1820">
    <property type="entry name" value="alpha/beta hydrolase"/>
    <property type="match status" value="1"/>
</dbReference>
<feature type="chain" id="PRO_5046078695" evidence="3">
    <location>
        <begin position="36"/>
        <end position="510"/>
    </location>
</feature>
<keyword evidence="4" id="KW-0378">Hydrolase</keyword>
<evidence type="ECO:0000256" key="2">
    <source>
        <dbReference type="SAM" id="MobiDB-lite"/>
    </source>
</evidence>
<dbReference type="Proteomes" id="UP001183648">
    <property type="component" value="Unassembled WGS sequence"/>
</dbReference>
<dbReference type="InterPro" id="IPR029058">
    <property type="entry name" value="AB_hydrolase_fold"/>
</dbReference>
<evidence type="ECO:0000256" key="3">
    <source>
        <dbReference type="SAM" id="SignalP"/>
    </source>
</evidence>
<organism evidence="4 5">
    <name type="scientific">Nocardioides marmoribigeumensis</name>
    <dbReference type="NCBI Taxonomy" id="433649"/>
    <lineage>
        <taxon>Bacteria</taxon>
        <taxon>Bacillati</taxon>
        <taxon>Actinomycetota</taxon>
        <taxon>Actinomycetes</taxon>
        <taxon>Propionibacteriales</taxon>
        <taxon>Nocardioidaceae</taxon>
        <taxon>Nocardioides</taxon>
    </lineage>
</organism>
<proteinExistence type="inferred from homology"/>
<dbReference type="PANTHER" id="PTHR22946">
    <property type="entry name" value="DIENELACTONE HYDROLASE DOMAIN-CONTAINING PROTEIN-RELATED"/>
    <property type="match status" value="1"/>
</dbReference>
<dbReference type="EMBL" id="JAVDYG010000001">
    <property type="protein sequence ID" value="MDR7361473.1"/>
    <property type="molecule type" value="Genomic_DNA"/>
</dbReference>
<keyword evidence="5" id="KW-1185">Reference proteome</keyword>
<evidence type="ECO:0000313" key="4">
    <source>
        <dbReference type="EMBL" id="MDR7361473.1"/>
    </source>
</evidence>
<protein>
    <submittedName>
        <fullName evidence="4">Dienelactone hydrolase</fullName>
    </submittedName>
</protein>
<feature type="compositionally biased region" description="Basic and acidic residues" evidence="2">
    <location>
        <begin position="384"/>
        <end position="394"/>
    </location>
</feature>
<dbReference type="InterPro" id="IPR006311">
    <property type="entry name" value="TAT_signal"/>
</dbReference>
<dbReference type="GO" id="GO:0016787">
    <property type="term" value="F:hydrolase activity"/>
    <property type="evidence" value="ECO:0007669"/>
    <property type="project" value="UniProtKB-KW"/>
</dbReference>